<keyword evidence="1" id="KW-0175">Coiled coil</keyword>
<evidence type="ECO:0008006" key="5">
    <source>
        <dbReference type="Google" id="ProtNLM"/>
    </source>
</evidence>
<dbReference type="KEGG" id="sap:Sulac_2450"/>
<reference evidence="4" key="1">
    <citation type="submission" date="2011-12" db="EMBL/GenBank/DDBJ databases">
        <title>The complete genome of chromosome of Sulfobacillus acidophilus DSM 10332.</title>
        <authorList>
            <person name="Lucas S."/>
            <person name="Han J."/>
            <person name="Lapidus A."/>
            <person name="Bruce D."/>
            <person name="Goodwin L."/>
            <person name="Pitluck S."/>
            <person name="Peters L."/>
            <person name="Kyrpides N."/>
            <person name="Mavromatis K."/>
            <person name="Ivanova N."/>
            <person name="Mikhailova N."/>
            <person name="Chertkov O."/>
            <person name="Saunders E."/>
            <person name="Detter J.C."/>
            <person name="Tapia R."/>
            <person name="Han C."/>
            <person name="Land M."/>
            <person name="Hauser L."/>
            <person name="Markowitz V."/>
            <person name="Cheng J.-F."/>
            <person name="Hugenholtz P."/>
            <person name="Woyke T."/>
            <person name="Wu D."/>
            <person name="Pukall R."/>
            <person name="Gehrich-Schroeter G."/>
            <person name="Schneider S."/>
            <person name="Klenk H.-P."/>
            <person name="Eisen J.A."/>
        </authorList>
    </citation>
    <scope>NUCLEOTIDE SEQUENCE [LARGE SCALE GENOMIC DNA]</scope>
    <source>
        <strain evidence="4">ATCC 700253 / DSM 10332 / NAL</strain>
    </source>
</reference>
<accession>G8TVJ4</accession>
<evidence type="ECO:0000313" key="3">
    <source>
        <dbReference type="EMBL" id="AEW05913.1"/>
    </source>
</evidence>
<sequence>MADTELILAEVKALLERLEELMRQGRRVPWSRHVLVDEEALGTLVDQLHHALAQDFRQANWVLDDRRTADETPGGSLPTEPDLDPGERVREAEARARQILHEAEVKAHDLRQGALEYADEILGGLVQELQDIGRTVADNRAQLKKVLEGARQRTTGS</sequence>
<evidence type="ECO:0000313" key="4">
    <source>
        <dbReference type="Proteomes" id="UP000005439"/>
    </source>
</evidence>
<feature type="coiled-coil region" evidence="1">
    <location>
        <begin position="1"/>
        <end position="28"/>
    </location>
</feature>
<name>G8TVJ4_SULAD</name>
<gene>
    <name evidence="3" type="ordered locus">Sulac_2450</name>
</gene>
<feature type="region of interest" description="Disordered" evidence="2">
    <location>
        <begin position="63"/>
        <end position="90"/>
    </location>
</feature>
<protein>
    <recommendedName>
        <fullName evidence="5">ATPase</fullName>
    </recommendedName>
</protein>
<dbReference type="AlphaFoldDB" id="G8TVJ4"/>
<dbReference type="PATRIC" id="fig|679936.5.peg.2537"/>
<organism evidence="3 4">
    <name type="scientific">Sulfobacillus acidophilus (strain ATCC 700253 / DSM 10332 / NAL)</name>
    <dbReference type="NCBI Taxonomy" id="679936"/>
    <lineage>
        <taxon>Bacteria</taxon>
        <taxon>Bacillati</taxon>
        <taxon>Bacillota</taxon>
        <taxon>Clostridia</taxon>
        <taxon>Eubacteriales</taxon>
        <taxon>Clostridiales Family XVII. Incertae Sedis</taxon>
        <taxon>Sulfobacillus</taxon>
    </lineage>
</organism>
<dbReference type="HOGENOM" id="CLU_078484_3_2_9"/>
<dbReference type="STRING" id="679936.Sulac_2450"/>
<evidence type="ECO:0000256" key="2">
    <source>
        <dbReference type="SAM" id="MobiDB-lite"/>
    </source>
</evidence>
<keyword evidence="4" id="KW-1185">Reference proteome</keyword>
<proteinExistence type="predicted"/>
<dbReference type="Proteomes" id="UP000005439">
    <property type="component" value="Chromosome"/>
</dbReference>
<evidence type="ECO:0000256" key="1">
    <source>
        <dbReference type="SAM" id="Coils"/>
    </source>
</evidence>
<reference evidence="3 4" key="2">
    <citation type="journal article" date="2012" name="Stand. Genomic Sci.">
        <title>Complete genome sequence of the moderately thermophilic mineral-sulfide-oxidizing firmicute Sulfobacillus acidophilus type strain (NAL(T)).</title>
        <authorList>
            <person name="Anderson I."/>
            <person name="Chertkov O."/>
            <person name="Chen A."/>
            <person name="Saunders E."/>
            <person name="Lapidus A."/>
            <person name="Nolan M."/>
            <person name="Lucas S."/>
            <person name="Hammon N."/>
            <person name="Deshpande S."/>
            <person name="Cheng J.F."/>
            <person name="Han C."/>
            <person name="Tapia R."/>
            <person name="Goodwin L.A."/>
            <person name="Pitluck S."/>
            <person name="Liolios K."/>
            <person name="Pagani I."/>
            <person name="Ivanova N."/>
            <person name="Mikhailova N."/>
            <person name="Pati A."/>
            <person name="Palaniappan K."/>
            <person name="Land M."/>
            <person name="Pan C."/>
            <person name="Rohde M."/>
            <person name="Pukall R."/>
            <person name="Goker M."/>
            <person name="Detter J.C."/>
            <person name="Woyke T."/>
            <person name="Bristow J."/>
            <person name="Eisen J.A."/>
            <person name="Markowitz V."/>
            <person name="Hugenholtz P."/>
            <person name="Kyrpides N.C."/>
            <person name="Klenk H.P."/>
            <person name="Mavromatis K."/>
        </authorList>
    </citation>
    <scope>NUCLEOTIDE SEQUENCE [LARGE SCALE GENOMIC DNA]</scope>
    <source>
        <strain evidence="4">ATCC 700253 / DSM 10332 / NAL</strain>
    </source>
</reference>
<dbReference type="EMBL" id="CP003179">
    <property type="protein sequence ID" value="AEW05913.1"/>
    <property type="molecule type" value="Genomic_DNA"/>
</dbReference>